<dbReference type="OrthoDB" id="2288986at2759"/>
<name>A0A0B7N9S1_9FUNG</name>
<organism evidence="1 2">
    <name type="scientific">Parasitella parasitica</name>
    <dbReference type="NCBI Taxonomy" id="35722"/>
    <lineage>
        <taxon>Eukaryota</taxon>
        <taxon>Fungi</taxon>
        <taxon>Fungi incertae sedis</taxon>
        <taxon>Mucoromycota</taxon>
        <taxon>Mucoromycotina</taxon>
        <taxon>Mucoromycetes</taxon>
        <taxon>Mucorales</taxon>
        <taxon>Mucorineae</taxon>
        <taxon>Mucoraceae</taxon>
        <taxon>Parasitella</taxon>
    </lineage>
</organism>
<reference evidence="1 2" key="1">
    <citation type="submission" date="2014-09" db="EMBL/GenBank/DDBJ databases">
        <authorList>
            <person name="Ellenberger Sabrina"/>
        </authorList>
    </citation>
    <scope>NUCLEOTIDE SEQUENCE [LARGE SCALE GENOMIC DNA]</scope>
    <source>
        <strain evidence="1 2">CBS 412.66</strain>
    </source>
</reference>
<protein>
    <submittedName>
        <fullName evidence="1">Uncharacterized protein</fullName>
    </submittedName>
</protein>
<evidence type="ECO:0000313" key="1">
    <source>
        <dbReference type="EMBL" id="CEP12135.1"/>
    </source>
</evidence>
<dbReference type="AlphaFoldDB" id="A0A0B7N9S1"/>
<evidence type="ECO:0000313" key="2">
    <source>
        <dbReference type="Proteomes" id="UP000054107"/>
    </source>
</evidence>
<proteinExistence type="predicted"/>
<keyword evidence="2" id="KW-1185">Reference proteome</keyword>
<dbReference type="EMBL" id="LN727414">
    <property type="protein sequence ID" value="CEP12135.1"/>
    <property type="molecule type" value="Genomic_DNA"/>
</dbReference>
<gene>
    <name evidence="1" type="primary">PARPA_06057.1 scaffold 20777</name>
</gene>
<sequence length="94" mass="10786">MGQKDYVHYAVALNNMAYVPMVHVKNISFFKTMTFSAVPEEFPSCLFDSSQLIKLYYMNGVLDVYNRDVLTNFYTEVFTCNAYDVIYDGTGSFA</sequence>
<accession>A0A0B7N9S1</accession>
<dbReference type="Proteomes" id="UP000054107">
    <property type="component" value="Unassembled WGS sequence"/>
</dbReference>